<reference evidence="7 8" key="1">
    <citation type="submission" date="2015-02" db="EMBL/GenBank/DDBJ databases">
        <title>Genome Sequencing of Rickettsiales.</title>
        <authorList>
            <person name="Daugherty S.C."/>
            <person name="Su Q."/>
            <person name="Abolude K."/>
            <person name="Beier-Sexton M."/>
            <person name="Carlyon J.A."/>
            <person name="Carter R."/>
            <person name="Day N.P."/>
            <person name="Dumler S.J."/>
            <person name="Dyachenko V."/>
            <person name="Godinez A."/>
            <person name="Kurtti T.J."/>
            <person name="Lichay M."/>
            <person name="Mullins K.E."/>
            <person name="Ott S."/>
            <person name="Pappas-Brown V."/>
            <person name="Paris D.H."/>
            <person name="Patel P."/>
            <person name="Richards A.L."/>
            <person name="Sadzewicz L."/>
            <person name="Sears K."/>
            <person name="Seidman D."/>
            <person name="Sengamalay N."/>
            <person name="Stenos J."/>
            <person name="Tallon L.J."/>
            <person name="Vincent G."/>
            <person name="Fraser C.M."/>
            <person name="Munderloh U."/>
            <person name="Dunning-Hotopp J.C."/>
        </authorList>
    </citation>
    <scope>NUCLEOTIDE SEQUENCE [LARGE SCALE GENOMIC DNA]</scope>
    <source>
        <strain evidence="7 8">RAC413</strain>
    </source>
</reference>
<dbReference type="Proteomes" id="UP000033562">
    <property type="component" value="Unassembled WGS sequence"/>
</dbReference>
<dbReference type="GO" id="GO:0005840">
    <property type="term" value="C:ribosome"/>
    <property type="evidence" value="ECO:0007669"/>
    <property type="project" value="UniProtKB-KW"/>
</dbReference>
<dbReference type="PANTHER" id="PTHR11560">
    <property type="entry name" value="39S RIBOSOMAL PROTEIN L10, MITOCHONDRIAL"/>
    <property type="match status" value="1"/>
</dbReference>
<gene>
    <name evidence="7" type="ORF">NLO413_0962</name>
</gene>
<keyword evidence="3" id="KW-0689">Ribosomal protein</keyword>
<comment type="caution">
    <text evidence="7">The sequence shown here is derived from an EMBL/GenBank/DDBJ whole genome shotgun (WGS) entry which is preliminary data.</text>
</comment>
<evidence type="ECO:0000256" key="2">
    <source>
        <dbReference type="ARBA" id="ARBA00008889"/>
    </source>
</evidence>
<dbReference type="RefSeq" id="WP_045809243.1">
    <property type="nucleotide sequence ID" value="NZ_LANX01000001.1"/>
</dbReference>
<keyword evidence="4" id="KW-0687">Ribonucleoprotein</keyword>
<evidence type="ECO:0000256" key="3">
    <source>
        <dbReference type="ARBA" id="ARBA00022980"/>
    </source>
</evidence>
<evidence type="ECO:0000256" key="5">
    <source>
        <dbReference type="ARBA" id="ARBA00035202"/>
    </source>
</evidence>
<sequence>MKRDNKKQHLNNIENVFVQFGSFIIVNFQHMTADDFFCLRRELKAVSGGLIVTKNSLARIALEKLGKQELNSKFVNSVFVVYSNDVIVISKIVVNFINSNKKKISLVCAYDNNQVLSKDKIIYLSNLPSLKELHVQIGNLISYSIPVRLALCLKALSNKE</sequence>
<dbReference type="OrthoDB" id="9791972at2"/>
<organism evidence="7 8">
    <name type="scientific">Candidatus Neoehrlichia procyonis str. RAC413</name>
    <dbReference type="NCBI Taxonomy" id="1359163"/>
    <lineage>
        <taxon>Bacteria</taxon>
        <taxon>Pseudomonadati</taxon>
        <taxon>Pseudomonadota</taxon>
        <taxon>Alphaproteobacteria</taxon>
        <taxon>Rickettsiales</taxon>
        <taxon>Anaplasmataceae</taxon>
        <taxon>Candidatus Neoehrlichia</taxon>
    </lineage>
</organism>
<dbReference type="InterPro" id="IPR047865">
    <property type="entry name" value="Ribosomal_uL10_bac_type"/>
</dbReference>
<dbReference type="CDD" id="cd05797">
    <property type="entry name" value="Ribosomal_L10"/>
    <property type="match status" value="1"/>
</dbReference>
<comment type="function">
    <text evidence="1">Forms part of the ribosomal stalk, playing a central role in the interaction of the ribosome with GTP-bound translation factors.</text>
</comment>
<proteinExistence type="inferred from homology"/>
<dbReference type="GO" id="GO:1990904">
    <property type="term" value="C:ribonucleoprotein complex"/>
    <property type="evidence" value="ECO:0007669"/>
    <property type="project" value="UniProtKB-KW"/>
</dbReference>
<protein>
    <recommendedName>
        <fullName evidence="5">Large ribosomal subunit protein uL10</fullName>
    </recommendedName>
    <alternativeName>
        <fullName evidence="6">50S ribosomal protein L10</fullName>
    </alternativeName>
</protein>
<dbReference type="InterPro" id="IPR043141">
    <property type="entry name" value="Ribosomal_uL10-like_sf"/>
</dbReference>
<evidence type="ECO:0000256" key="6">
    <source>
        <dbReference type="ARBA" id="ARBA00035502"/>
    </source>
</evidence>
<name>A0A0F3NNG3_9RICK</name>
<dbReference type="NCBIfam" id="NF000955">
    <property type="entry name" value="PRK00099.1-1"/>
    <property type="match status" value="1"/>
</dbReference>
<evidence type="ECO:0000313" key="7">
    <source>
        <dbReference type="EMBL" id="KJV69568.1"/>
    </source>
</evidence>
<dbReference type="EMBL" id="LANX01000001">
    <property type="protein sequence ID" value="KJV69568.1"/>
    <property type="molecule type" value="Genomic_DNA"/>
</dbReference>
<accession>A0A0F3NNG3</accession>
<dbReference type="AlphaFoldDB" id="A0A0F3NNG3"/>
<evidence type="ECO:0000256" key="4">
    <source>
        <dbReference type="ARBA" id="ARBA00023274"/>
    </source>
</evidence>
<dbReference type="SUPFAM" id="SSF160369">
    <property type="entry name" value="Ribosomal protein L10-like"/>
    <property type="match status" value="1"/>
</dbReference>
<evidence type="ECO:0000256" key="1">
    <source>
        <dbReference type="ARBA" id="ARBA00002633"/>
    </source>
</evidence>
<dbReference type="PATRIC" id="fig|1359163.3.peg.934"/>
<dbReference type="Pfam" id="PF00466">
    <property type="entry name" value="Ribosomal_L10"/>
    <property type="match status" value="1"/>
</dbReference>
<dbReference type="Gene3D" id="3.30.70.1730">
    <property type="match status" value="1"/>
</dbReference>
<dbReference type="InterPro" id="IPR001790">
    <property type="entry name" value="Ribosomal_uL10"/>
</dbReference>
<comment type="similarity">
    <text evidence="2">Belongs to the universal ribosomal protein uL10 family.</text>
</comment>
<evidence type="ECO:0000313" key="8">
    <source>
        <dbReference type="Proteomes" id="UP000033562"/>
    </source>
</evidence>
<dbReference type="STRING" id="1359163.NLO413_0962"/>
<keyword evidence="8" id="KW-1185">Reference proteome</keyword>